<reference evidence="1 2" key="1">
    <citation type="journal article" date="2015" name="Genome Biol.">
        <title>Comparative genomics of Steinernema reveals deeply conserved gene regulatory networks.</title>
        <authorList>
            <person name="Dillman A.R."/>
            <person name="Macchietto M."/>
            <person name="Porter C.F."/>
            <person name="Rogers A."/>
            <person name="Williams B."/>
            <person name="Antoshechkin I."/>
            <person name="Lee M.M."/>
            <person name="Goodwin Z."/>
            <person name="Lu X."/>
            <person name="Lewis E.E."/>
            <person name="Goodrich-Blair H."/>
            <person name="Stock S.P."/>
            <person name="Adams B.J."/>
            <person name="Sternberg P.W."/>
            <person name="Mortazavi A."/>
        </authorList>
    </citation>
    <scope>NUCLEOTIDE SEQUENCE [LARGE SCALE GENOMIC DNA]</scope>
    <source>
        <strain evidence="1 2">ALL</strain>
    </source>
</reference>
<gene>
    <name evidence="1" type="ORF">L596_008500</name>
</gene>
<keyword evidence="2" id="KW-1185">Reference proteome</keyword>
<sequence length="105" mass="12528">MATSRTLSRRQVWATTISTSTSIQRVGDPTTTEEQLTVRPIDQNRVRTRHQERPRRKRLHLRVGIRERREGRRFVQLRRLHKQHLHAVDLFGHGKRQHSVVLRSL</sequence>
<proteinExistence type="predicted"/>
<name>A0A4U5PD72_STECR</name>
<comment type="caution">
    <text evidence="1">The sequence shown here is derived from an EMBL/GenBank/DDBJ whole genome shotgun (WGS) entry which is preliminary data.</text>
</comment>
<dbReference type="AlphaFoldDB" id="A0A4U5PD72"/>
<evidence type="ECO:0000313" key="2">
    <source>
        <dbReference type="Proteomes" id="UP000298663"/>
    </source>
</evidence>
<dbReference type="Proteomes" id="UP000298663">
    <property type="component" value="Unassembled WGS sequence"/>
</dbReference>
<reference evidence="1 2" key="2">
    <citation type="journal article" date="2019" name="G3 (Bethesda)">
        <title>Hybrid Assembly of the Genome of the Entomopathogenic Nematode Steinernema carpocapsae Identifies the X-Chromosome.</title>
        <authorList>
            <person name="Serra L."/>
            <person name="Macchietto M."/>
            <person name="Macias-Munoz A."/>
            <person name="McGill C.J."/>
            <person name="Rodriguez I.M."/>
            <person name="Rodriguez B."/>
            <person name="Murad R."/>
            <person name="Mortazavi A."/>
        </authorList>
    </citation>
    <scope>NUCLEOTIDE SEQUENCE [LARGE SCALE GENOMIC DNA]</scope>
    <source>
        <strain evidence="1 2">ALL</strain>
    </source>
</reference>
<organism evidence="1 2">
    <name type="scientific">Steinernema carpocapsae</name>
    <name type="common">Entomopathogenic nematode</name>
    <dbReference type="NCBI Taxonomy" id="34508"/>
    <lineage>
        <taxon>Eukaryota</taxon>
        <taxon>Metazoa</taxon>
        <taxon>Ecdysozoa</taxon>
        <taxon>Nematoda</taxon>
        <taxon>Chromadorea</taxon>
        <taxon>Rhabditida</taxon>
        <taxon>Tylenchina</taxon>
        <taxon>Panagrolaimomorpha</taxon>
        <taxon>Strongyloidoidea</taxon>
        <taxon>Steinernematidae</taxon>
        <taxon>Steinernema</taxon>
    </lineage>
</organism>
<protein>
    <submittedName>
        <fullName evidence="1">Uncharacterized protein</fullName>
    </submittedName>
</protein>
<evidence type="ECO:0000313" key="1">
    <source>
        <dbReference type="EMBL" id="TKR94181.1"/>
    </source>
</evidence>
<accession>A0A4U5PD72</accession>
<dbReference type="EMBL" id="AZBU02000002">
    <property type="protein sequence ID" value="TKR94181.1"/>
    <property type="molecule type" value="Genomic_DNA"/>
</dbReference>